<dbReference type="Proteomes" id="UP000199440">
    <property type="component" value="Unassembled WGS sequence"/>
</dbReference>
<dbReference type="GO" id="GO:0045004">
    <property type="term" value="P:DNA replication proofreading"/>
    <property type="evidence" value="ECO:0007669"/>
    <property type="project" value="TreeGrafter"/>
</dbReference>
<dbReference type="CDD" id="cd06127">
    <property type="entry name" value="DEDDh"/>
    <property type="match status" value="1"/>
</dbReference>
<accession>A0A1G9JLI2</accession>
<dbReference type="RefSeq" id="WP_089885131.1">
    <property type="nucleotide sequence ID" value="NZ_FNGV01000001.1"/>
</dbReference>
<evidence type="ECO:0000313" key="4">
    <source>
        <dbReference type="EMBL" id="SDL38399.1"/>
    </source>
</evidence>
<proteinExistence type="predicted"/>
<evidence type="ECO:0000256" key="1">
    <source>
        <dbReference type="ARBA" id="ARBA00025483"/>
    </source>
</evidence>
<dbReference type="SMART" id="SM00479">
    <property type="entry name" value="EXOIII"/>
    <property type="match status" value="1"/>
</dbReference>
<dbReference type="SUPFAM" id="SSF53098">
    <property type="entry name" value="Ribonuclease H-like"/>
    <property type="match status" value="1"/>
</dbReference>
<evidence type="ECO:0000259" key="3">
    <source>
        <dbReference type="SMART" id="SM00479"/>
    </source>
</evidence>
<dbReference type="PANTHER" id="PTHR30231:SF41">
    <property type="entry name" value="DNA POLYMERASE III SUBUNIT EPSILON"/>
    <property type="match status" value="1"/>
</dbReference>
<reference evidence="4 5" key="1">
    <citation type="submission" date="2016-10" db="EMBL/GenBank/DDBJ databases">
        <authorList>
            <person name="de Groot N.N."/>
        </authorList>
    </citation>
    <scope>NUCLEOTIDE SEQUENCE [LARGE SCALE GENOMIC DNA]</scope>
    <source>
        <strain evidence="4 5">DSM 19886</strain>
    </source>
</reference>
<dbReference type="InterPro" id="IPR013520">
    <property type="entry name" value="Ribonucl_H"/>
</dbReference>
<feature type="domain" description="Exonuclease" evidence="3">
    <location>
        <begin position="34"/>
        <end position="207"/>
    </location>
</feature>
<dbReference type="STRING" id="192904.SAMN04488514_101613"/>
<dbReference type="AlphaFoldDB" id="A0A1G9JLI2"/>
<dbReference type="Gene3D" id="3.30.420.10">
    <property type="entry name" value="Ribonuclease H-like superfamily/Ribonuclease H"/>
    <property type="match status" value="1"/>
</dbReference>
<dbReference type="FunFam" id="3.30.420.10:FF:000045">
    <property type="entry name" value="3'-5' exonuclease DinG"/>
    <property type="match status" value="1"/>
</dbReference>
<dbReference type="GO" id="GO:0003676">
    <property type="term" value="F:nucleic acid binding"/>
    <property type="evidence" value="ECO:0007669"/>
    <property type="project" value="InterPro"/>
</dbReference>
<sequence length="218" mass="25340">MQFFKKKKVHYPDFWYAYENSFKQKQATELKDVRFVVLDTETTGFDYGEDRMLSIGALALKDNTIAVGEAFEVFLDQYFYHAKNVQIHGILRDERKNRVTELEALQKFLAFVGNSVLVAHHAGFDITMLNCALRRHGMPKLLNKVLDTSTLYKRTLIQSPLLKKKEHYSLDELADKFNITKRDRHTALGDTYITAIAFLKILEKLKKKGKFSVKKLLK</sequence>
<gene>
    <name evidence="4" type="ORF">SAMN04488514_101613</name>
</gene>
<organism evidence="4 5">
    <name type="scientific">Kriegella aquimaris</name>
    <dbReference type="NCBI Taxonomy" id="192904"/>
    <lineage>
        <taxon>Bacteria</taxon>
        <taxon>Pseudomonadati</taxon>
        <taxon>Bacteroidota</taxon>
        <taxon>Flavobacteriia</taxon>
        <taxon>Flavobacteriales</taxon>
        <taxon>Flavobacteriaceae</taxon>
        <taxon>Kriegella</taxon>
    </lineage>
</organism>
<dbReference type="EMBL" id="FNGV01000001">
    <property type="protein sequence ID" value="SDL38399.1"/>
    <property type="molecule type" value="Genomic_DNA"/>
</dbReference>
<evidence type="ECO:0000313" key="5">
    <source>
        <dbReference type="Proteomes" id="UP000199440"/>
    </source>
</evidence>
<dbReference type="Pfam" id="PF00929">
    <property type="entry name" value="RNase_T"/>
    <property type="match status" value="1"/>
</dbReference>
<comment type="function">
    <text evidence="1">DNA polymerase III is a complex, multichain enzyme responsible for most of the replicative synthesis in bacteria. The epsilon subunit contain the editing function and is a proofreading 3'-5' exonuclease.</text>
</comment>
<keyword evidence="5" id="KW-1185">Reference proteome</keyword>
<protein>
    <submittedName>
        <fullName evidence="4">DNA polymerase-3 subunit epsilon</fullName>
    </submittedName>
</protein>
<dbReference type="PANTHER" id="PTHR30231">
    <property type="entry name" value="DNA POLYMERASE III SUBUNIT EPSILON"/>
    <property type="match status" value="1"/>
</dbReference>
<dbReference type="GO" id="GO:0005829">
    <property type="term" value="C:cytosol"/>
    <property type="evidence" value="ECO:0007669"/>
    <property type="project" value="TreeGrafter"/>
</dbReference>
<dbReference type="InterPro" id="IPR012337">
    <property type="entry name" value="RNaseH-like_sf"/>
</dbReference>
<name>A0A1G9JLI2_9FLAO</name>
<evidence type="ECO:0000256" key="2">
    <source>
        <dbReference type="ARBA" id="ARBA00026073"/>
    </source>
</evidence>
<dbReference type="OrthoDB" id="9803913at2"/>
<comment type="subunit">
    <text evidence="2">DNA polymerase III contains a core (composed of alpha, epsilon and theta chains) that associates with a tau subunit. This core dimerizes to form the POLIII' complex. PolIII' associates with the gamma complex (composed of gamma, delta, delta', psi and chi chains) and with the beta chain to form the complete DNA polymerase III complex.</text>
</comment>
<dbReference type="GO" id="GO:0008408">
    <property type="term" value="F:3'-5' exonuclease activity"/>
    <property type="evidence" value="ECO:0007669"/>
    <property type="project" value="TreeGrafter"/>
</dbReference>
<dbReference type="InterPro" id="IPR036397">
    <property type="entry name" value="RNaseH_sf"/>
</dbReference>